<evidence type="ECO:0000313" key="2">
    <source>
        <dbReference type="Proteomes" id="UP001207930"/>
    </source>
</evidence>
<dbReference type="RefSeq" id="WP_264500779.1">
    <property type="nucleotide sequence ID" value="NZ_JAPDDS010000004.1"/>
</dbReference>
<keyword evidence="2" id="KW-1185">Reference proteome</keyword>
<dbReference type="Proteomes" id="UP001207930">
    <property type="component" value="Unassembled WGS sequence"/>
</dbReference>
<dbReference type="Gene3D" id="1.20.120.10">
    <property type="entry name" value="Cytochrome c/b562"/>
    <property type="match status" value="1"/>
</dbReference>
<gene>
    <name evidence="1" type="ORF">OKA04_08790</name>
</gene>
<protein>
    <submittedName>
        <fullName evidence="1">Cytochrome b562</fullName>
    </submittedName>
</protein>
<organism evidence="1 2">
    <name type="scientific">Luteolibacter flavescens</name>
    <dbReference type="NCBI Taxonomy" id="1859460"/>
    <lineage>
        <taxon>Bacteria</taxon>
        <taxon>Pseudomonadati</taxon>
        <taxon>Verrucomicrobiota</taxon>
        <taxon>Verrucomicrobiia</taxon>
        <taxon>Verrucomicrobiales</taxon>
        <taxon>Verrucomicrobiaceae</taxon>
        <taxon>Luteolibacter</taxon>
    </lineage>
</organism>
<evidence type="ECO:0000313" key="1">
    <source>
        <dbReference type="EMBL" id="MCW1884822.1"/>
    </source>
</evidence>
<sequence length="130" mass="14082">MLLASALMLPTPVRADDTALGKEMESIDSAFKAFRRETDPAKGAKAAREGQEAVLKSLPLVPAMIAKMPAGEAKDKAIAAYRLQMGQLFVVFCEVESAFIAKDIPTVTKLVETVKGSKKKGHDDFIEDEE</sequence>
<proteinExistence type="predicted"/>
<dbReference type="EMBL" id="JAPDDS010000004">
    <property type="protein sequence ID" value="MCW1884822.1"/>
    <property type="molecule type" value="Genomic_DNA"/>
</dbReference>
<reference evidence="1 2" key="1">
    <citation type="submission" date="2022-10" db="EMBL/GenBank/DDBJ databases">
        <title>Luteolibacter flavescens strain MCCC 1K03193, whole genome shotgun sequencing project.</title>
        <authorList>
            <person name="Zhao G."/>
            <person name="Shen L."/>
        </authorList>
    </citation>
    <scope>NUCLEOTIDE SEQUENCE [LARGE SCALE GENOMIC DNA]</scope>
    <source>
        <strain evidence="1 2">MCCC 1K03193</strain>
    </source>
</reference>
<name>A0ABT3FMM3_9BACT</name>
<accession>A0ABT3FMM3</accession>
<comment type="caution">
    <text evidence="1">The sequence shown here is derived from an EMBL/GenBank/DDBJ whole genome shotgun (WGS) entry which is preliminary data.</text>
</comment>